<evidence type="ECO:0000313" key="1">
    <source>
        <dbReference type="EMBL" id="JAH67572.1"/>
    </source>
</evidence>
<proteinExistence type="predicted"/>
<reference evidence="1" key="1">
    <citation type="submission" date="2014-11" db="EMBL/GenBank/DDBJ databases">
        <authorList>
            <person name="Amaro Gonzalez C."/>
        </authorList>
    </citation>
    <scope>NUCLEOTIDE SEQUENCE</scope>
</reference>
<name>A0A0E9UP51_ANGAN</name>
<dbReference type="EMBL" id="GBXM01041005">
    <property type="protein sequence ID" value="JAH67572.1"/>
    <property type="molecule type" value="Transcribed_RNA"/>
</dbReference>
<accession>A0A0E9UP51</accession>
<sequence>MIRRNNGRIVRFTFLMREDTNYNFKLICLLDSGGLESSEERFAFVFETCLTLGSLGRKKNQKRFLLFKIGCRI</sequence>
<reference evidence="1" key="2">
    <citation type="journal article" date="2015" name="Fish Shellfish Immunol.">
        <title>Early steps in the European eel (Anguilla anguilla)-Vibrio vulnificus interaction in the gills: Role of the RtxA13 toxin.</title>
        <authorList>
            <person name="Callol A."/>
            <person name="Pajuelo D."/>
            <person name="Ebbesson L."/>
            <person name="Teles M."/>
            <person name="MacKenzie S."/>
            <person name="Amaro C."/>
        </authorList>
    </citation>
    <scope>NUCLEOTIDE SEQUENCE</scope>
</reference>
<protein>
    <submittedName>
        <fullName evidence="1">Uncharacterized protein</fullName>
    </submittedName>
</protein>
<organism evidence="1">
    <name type="scientific">Anguilla anguilla</name>
    <name type="common">European freshwater eel</name>
    <name type="synonym">Muraena anguilla</name>
    <dbReference type="NCBI Taxonomy" id="7936"/>
    <lineage>
        <taxon>Eukaryota</taxon>
        <taxon>Metazoa</taxon>
        <taxon>Chordata</taxon>
        <taxon>Craniata</taxon>
        <taxon>Vertebrata</taxon>
        <taxon>Euteleostomi</taxon>
        <taxon>Actinopterygii</taxon>
        <taxon>Neopterygii</taxon>
        <taxon>Teleostei</taxon>
        <taxon>Anguilliformes</taxon>
        <taxon>Anguillidae</taxon>
        <taxon>Anguilla</taxon>
    </lineage>
</organism>
<dbReference type="AlphaFoldDB" id="A0A0E9UP51"/>